<dbReference type="Proteomes" id="UP000838412">
    <property type="component" value="Chromosome 2"/>
</dbReference>
<dbReference type="SUPFAM" id="SSF56219">
    <property type="entry name" value="DNase I-like"/>
    <property type="match status" value="1"/>
</dbReference>
<feature type="domain" description="Endonuclease/exonuclease/phosphatase" evidence="1">
    <location>
        <begin position="18"/>
        <end position="154"/>
    </location>
</feature>
<dbReference type="InterPro" id="IPR036691">
    <property type="entry name" value="Endo/exonu/phosph_ase_sf"/>
</dbReference>
<keyword evidence="3" id="KW-1185">Reference proteome</keyword>
<reference evidence="2" key="1">
    <citation type="submission" date="2022-01" db="EMBL/GenBank/DDBJ databases">
        <authorList>
            <person name="Braso-Vives M."/>
        </authorList>
    </citation>
    <scope>NUCLEOTIDE SEQUENCE</scope>
</reference>
<dbReference type="Gene3D" id="3.60.10.10">
    <property type="entry name" value="Endonuclease/exonuclease/phosphatase"/>
    <property type="match status" value="1"/>
</dbReference>
<organism evidence="2 3">
    <name type="scientific">Branchiostoma lanceolatum</name>
    <name type="common">Common lancelet</name>
    <name type="synonym">Amphioxus lanceolatum</name>
    <dbReference type="NCBI Taxonomy" id="7740"/>
    <lineage>
        <taxon>Eukaryota</taxon>
        <taxon>Metazoa</taxon>
        <taxon>Chordata</taxon>
        <taxon>Cephalochordata</taxon>
        <taxon>Leptocardii</taxon>
        <taxon>Amphioxiformes</taxon>
        <taxon>Branchiostomatidae</taxon>
        <taxon>Branchiostoma</taxon>
    </lineage>
</organism>
<evidence type="ECO:0000313" key="2">
    <source>
        <dbReference type="EMBL" id="CAH1255444.1"/>
    </source>
</evidence>
<dbReference type="GO" id="GO:0003824">
    <property type="term" value="F:catalytic activity"/>
    <property type="evidence" value="ECO:0007669"/>
    <property type="project" value="InterPro"/>
</dbReference>
<accession>A0A8K0ENS9</accession>
<dbReference type="InterPro" id="IPR005135">
    <property type="entry name" value="Endo/exonuclease/phosphatase"/>
</dbReference>
<dbReference type="PANTHER" id="PTHR19446">
    <property type="entry name" value="REVERSE TRANSCRIPTASES"/>
    <property type="match status" value="1"/>
</dbReference>
<name>A0A8K0ENS9_BRALA</name>
<evidence type="ECO:0000313" key="3">
    <source>
        <dbReference type="Proteomes" id="UP000838412"/>
    </source>
</evidence>
<dbReference type="CDD" id="cd09076">
    <property type="entry name" value="L1-EN"/>
    <property type="match status" value="1"/>
</dbReference>
<dbReference type="AlphaFoldDB" id="A0A8K0ENS9"/>
<proteinExistence type="predicted"/>
<dbReference type="EMBL" id="OV696687">
    <property type="protein sequence ID" value="CAH1255444.1"/>
    <property type="molecule type" value="Genomic_DNA"/>
</dbReference>
<gene>
    <name evidence="2" type="primary">Hypp1533</name>
    <name evidence="2" type="ORF">BLAG_LOCUS14494</name>
</gene>
<protein>
    <submittedName>
        <fullName evidence="2">Hypp1533 protein</fullName>
    </submittedName>
</protein>
<sequence length="417" mass="47450">MRTLYKAGMLDNVTREMVYAPTADAPDEEIEAFYDQLQQILLECPSQDMVMAAGDFNAKVGAGRDEREVCGPFGLETANERGERLVEFCQDNGMYITNTGFKHHARRRYTWQAPGGRYRNQMDYILINSRWRKCVINSRSYPGLDCGSDHNAVIATLRLRIKRNAQRNRRNHLNLAALEIPAVREKYKIEANNRFEALNPLEEESTPDKFCTAFNEEIKSTAAKTLGKAPRRANHPWIRQSKLDLMDRRRDLKTQRNTTDKEMDGRWKEHCEKLYSDNLDVGDNQMNNTPGEEGSLPASDTFPEILESEVDEAIQRLPKNKAAGADNIPAELLKTGNPTTSKLLCKLCNKIVSTGQWSSGWVKSIFIIIPKVPGTIDCSEHRTIALISHVSKVILRILLRRMERVAEQEFCRGADGF</sequence>
<evidence type="ECO:0000259" key="1">
    <source>
        <dbReference type="Pfam" id="PF14529"/>
    </source>
</evidence>
<dbReference type="Pfam" id="PF14529">
    <property type="entry name" value="Exo_endo_phos_2"/>
    <property type="match status" value="1"/>
</dbReference>
<dbReference type="OrthoDB" id="10030815at2759"/>